<accession>A0A2C5YBN8</accession>
<feature type="chain" id="PRO_5012541666" description="Cell wall protein" evidence="3">
    <location>
        <begin position="18"/>
        <end position="281"/>
    </location>
</feature>
<comment type="caution">
    <text evidence="4">The sequence shown here is derived from an EMBL/GenBank/DDBJ whole genome shotgun (WGS) entry which is preliminary data.</text>
</comment>
<keyword evidence="5" id="KW-1185">Reference proteome</keyword>
<keyword evidence="3" id="KW-0732">Signal</keyword>
<organism evidence="4 5">
    <name type="scientific">Ophiocordyceps australis</name>
    <dbReference type="NCBI Taxonomy" id="1399860"/>
    <lineage>
        <taxon>Eukaryota</taxon>
        <taxon>Fungi</taxon>
        <taxon>Dikarya</taxon>
        <taxon>Ascomycota</taxon>
        <taxon>Pezizomycotina</taxon>
        <taxon>Sordariomycetes</taxon>
        <taxon>Hypocreomycetidae</taxon>
        <taxon>Hypocreales</taxon>
        <taxon>Ophiocordycipitaceae</taxon>
        <taxon>Ophiocordyceps</taxon>
    </lineage>
</organism>
<dbReference type="Proteomes" id="UP000226192">
    <property type="component" value="Unassembled WGS sequence"/>
</dbReference>
<dbReference type="AlphaFoldDB" id="A0A2C5YBN8"/>
<dbReference type="PANTHER" id="PTHR38123">
    <property type="entry name" value="CELL WALL SERINE-THREONINE-RICH GALACTOMANNOPROTEIN MP1 (AFU_ORTHOLOGUE AFUA_4G03240)"/>
    <property type="match status" value="1"/>
</dbReference>
<dbReference type="GO" id="GO:0005576">
    <property type="term" value="C:extracellular region"/>
    <property type="evidence" value="ECO:0007669"/>
    <property type="project" value="TreeGrafter"/>
</dbReference>
<dbReference type="PANTHER" id="PTHR38123:SF6">
    <property type="entry name" value="CELL WALL SERINE-THREONINE-RICH GALACTOMANNOPROTEIN MP1 (AFU_ORTHOLOGUE AFUA_4G03240)"/>
    <property type="match status" value="1"/>
</dbReference>
<feature type="signal peptide" evidence="3">
    <location>
        <begin position="1"/>
        <end position="17"/>
    </location>
</feature>
<reference evidence="4 5" key="1">
    <citation type="submission" date="2017-06" db="EMBL/GenBank/DDBJ databases">
        <title>Ant-infecting Ophiocordyceps genomes reveal a high diversity of potential behavioral manipulation genes and a possible major role for enterotoxins.</title>
        <authorList>
            <person name="De Bekker C."/>
            <person name="Evans H.C."/>
            <person name="Brachmann A."/>
            <person name="Hughes D.P."/>
        </authorList>
    </citation>
    <scope>NUCLEOTIDE SEQUENCE [LARGE SCALE GENOMIC DNA]</scope>
    <source>
        <strain evidence="4 5">Map64</strain>
    </source>
</reference>
<dbReference type="Pfam" id="PF12296">
    <property type="entry name" value="HsbA"/>
    <property type="match status" value="1"/>
</dbReference>
<feature type="transmembrane region" description="Helical" evidence="2">
    <location>
        <begin position="258"/>
        <end position="280"/>
    </location>
</feature>
<keyword evidence="2" id="KW-1133">Transmembrane helix</keyword>
<sequence length="281" mass="27314">MKFSAVTVACMATGVLATPPTRVYERDLATITGILSSVGSDIDSLGNTVQGYNGDAGPVVSSADKLISTLKDGTTKAEGSSQLDLTGALGLQQPVKDLQSKAENLLTQFKSKKQTIEEAGQCGTVREKLSSIDSNGQALIKAIVSKVPTEAQGIANGLAAGLQGVLSQAADEFSMSKCMDKGGNSSGGSSATSAPGTSAGSSAPATSATATGGGSTGAYPMPSTGPTGGYSTPANGGGYPAPTGGVPTGAPTMPGAPVVTAGAALVAPAGIMAAAMAAILL</sequence>
<feature type="compositionally biased region" description="Low complexity" evidence="1">
    <location>
        <begin position="187"/>
        <end position="210"/>
    </location>
</feature>
<dbReference type="OrthoDB" id="2422134at2759"/>
<evidence type="ECO:0000313" key="4">
    <source>
        <dbReference type="EMBL" id="PHH64291.1"/>
    </source>
</evidence>
<dbReference type="EMBL" id="NJET01000033">
    <property type="protein sequence ID" value="PHH64291.1"/>
    <property type="molecule type" value="Genomic_DNA"/>
</dbReference>
<proteinExistence type="predicted"/>
<evidence type="ECO:0000256" key="3">
    <source>
        <dbReference type="SAM" id="SignalP"/>
    </source>
</evidence>
<evidence type="ECO:0000313" key="5">
    <source>
        <dbReference type="Proteomes" id="UP000226192"/>
    </source>
</evidence>
<keyword evidence="2" id="KW-0812">Transmembrane</keyword>
<name>A0A2C5YBN8_9HYPO</name>
<evidence type="ECO:0008006" key="6">
    <source>
        <dbReference type="Google" id="ProtNLM"/>
    </source>
</evidence>
<dbReference type="STRING" id="1399860.A0A2C5YBN8"/>
<dbReference type="Gene3D" id="1.20.1280.140">
    <property type="match status" value="1"/>
</dbReference>
<gene>
    <name evidence="4" type="ORF">CDD81_4775</name>
</gene>
<feature type="region of interest" description="Disordered" evidence="1">
    <location>
        <begin position="177"/>
        <end position="248"/>
    </location>
</feature>
<evidence type="ECO:0000256" key="2">
    <source>
        <dbReference type="SAM" id="Phobius"/>
    </source>
</evidence>
<keyword evidence="2" id="KW-0472">Membrane</keyword>
<evidence type="ECO:0000256" key="1">
    <source>
        <dbReference type="SAM" id="MobiDB-lite"/>
    </source>
</evidence>
<dbReference type="InterPro" id="IPR021054">
    <property type="entry name" value="Cell_wall_mannoprotein_1"/>
</dbReference>
<protein>
    <recommendedName>
        <fullName evidence="6">Cell wall protein</fullName>
    </recommendedName>
</protein>